<sequence length="283" mass="30591">TLALVPYSPAVCACPGEPEPGSSRCLAGGARGPGAVQQFQDKFSPARSALGKLSSAPPRARNLSPRAARASQARHPPLPVSFYFVQPHLESLACFGSASPHAPEREFLFQSPGLLRSPVHDCTPASLLCLKGGRARLLASPSATGWSFFSVRLSRHAPEIEGGRRWTEQIHTMESRVLLRTVCLIFGLGAVWGLGVDPSLQIDVLTELELGESTTGVRQVPGLHNGTKAFLFQDTPRSIKASTATAEQFFQKLRNKHEFTVLVTLKQTHLNSGVILSIHHLDH</sequence>
<dbReference type="Gene3D" id="2.60.120.200">
    <property type="match status" value="1"/>
</dbReference>
<feature type="non-terminal residue" evidence="3">
    <location>
        <position position="1"/>
    </location>
</feature>
<evidence type="ECO:0000313" key="3">
    <source>
        <dbReference type="RefSeq" id="XP_030878380.1"/>
    </source>
</evidence>
<proteinExistence type="predicted"/>
<evidence type="ECO:0000256" key="1">
    <source>
        <dbReference type="SAM" id="MobiDB-lite"/>
    </source>
</evidence>
<dbReference type="KEGG" id="lww:115938632"/>
<dbReference type="AlphaFoldDB" id="A0A7F8QAX1"/>
<name>A0A7F8QAX1_LEPWE</name>
<reference evidence="3" key="1">
    <citation type="submission" date="2025-08" db="UniProtKB">
        <authorList>
            <consortium name="RefSeq"/>
        </authorList>
    </citation>
    <scope>IDENTIFICATION</scope>
    <source>
        <tissue evidence="3">Liver</tissue>
    </source>
</reference>
<evidence type="ECO:0000313" key="2">
    <source>
        <dbReference type="Proteomes" id="UP000245341"/>
    </source>
</evidence>
<dbReference type="GeneID" id="115938632"/>
<feature type="non-terminal residue" evidence="3">
    <location>
        <position position="283"/>
    </location>
</feature>
<accession>A0A7F8QAX1</accession>
<gene>
    <name evidence="3" type="primary">LOC115938632</name>
</gene>
<protein>
    <submittedName>
        <fullName evidence="3">Uncharacterized protein LOC115938632</fullName>
    </submittedName>
</protein>
<dbReference type="Proteomes" id="UP000245341">
    <property type="component" value="Unplaced"/>
</dbReference>
<organism evidence="2 3">
    <name type="scientific">Leptonychotes weddellii</name>
    <name type="common">Weddell seal</name>
    <name type="synonym">Otaria weddellii</name>
    <dbReference type="NCBI Taxonomy" id="9713"/>
    <lineage>
        <taxon>Eukaryota</taxon>
        <taxon>Metazoa</taxon>
        <taxon>Chordata</taxon>
        <taxon>Craniata</taxon>
        <taxon>Vertebrata</taxon>
        <taxon>Euteleostomi</taxon>
        <taxon>Mammalia</taxon>
        <taxon>Eutheria</taxon>
        <taxon>Laurasiatheria</taxon>
        <taxon>Carnivora</taxon>
        <taxon>Caniformia</taxon>
        <taxon>Pinnipedia</taxon>
        <taxon>Phocidae</taxon>
        <taxon>Monachinae</taxon>
        <taxon>Lobodontini</taxon>
        <taxon>Leptonychotes</taxon>
    </lineage>
</organism>
<keyword evidence="2" id="KW-1185">Reference proteome</keyword>
<dbReference type="SUPFAM" id="SSF49899">
    <property type="entry name" value="Concanavalin A-like lectins/glucanases"/>
    <property type="match status" value="1"/>
</dbReference>
<feature type="region of interest" description="Disordered" evidence="1">
    <location>
        <begin position="50"/>
        <end position="71"/>
    </location>
</feature>
<dbReference type="RefSeq" id="XP_030878380.1">
    <property type="nucleotide sequence ID" value="XM_031022520.1"/>
</dbReference>
<dbReference type="OrthoDB" id="6516201at2759"/>
<dbReference type="InterPro" id="IPR013320">
    <property type="entry name" value="ConA-like_dom_sf"/>
</dbReference>